<dbReference type="InterPro" id="IPR041664">
    <property type="entry name" value="AAA_16"/>
</dbReference>
<evidence type="ECO:0000259" key="4">
    <source>
        <dbReference type="PROSITE" id="PS50043"/>
    </source>
</evidence>
<keyword evidence="1" id="KW-0805">Transcription regulation</keyword>
<dbReference type="PROSITE" id="PS00622">
    <property type="entry name" value="HTH_LUXR_1"/>
    <property type="match status" value="1"/>
</dbReference>
<dbReference type="InterPro" id="IPR036388">
    <property type="entry name" value="WH-like_DNA-bd_sf"/>
</dbReference>
<dbReference type="PANTHER" id="PTHR44688">
    <property type="entry name" value="DNA-BINDING TRANSCRIPTIONAL ACTIVATOR DEVR_DOSR"/>
    <property type="match status" value="1"/>
</dbReference>
<dbReference type="PANTHER" id="PTHR44688:SF16">
    <property type="entry name" value="DNA-BINDING TRANSCRIPTIONAL ACTIVATOR DEVR_DOSR"/>
    <property type="match status" value="1"/>
</dbReference>
<dbReference type="EMBL" id="JX042309">
    <property type="protein sequence ID" value="AFV71293.1"/>
    <property type="molecule type" value="Genomic_DNA"/>
</dbReference>
<dbReference type="InterPro" id="IPR000792">
    <property type="entry name" value="Tscrpt_reg_LuxR_C"/>
</dbReference>
<keyword evidence="3" id="KW-0804">Transcription</keyword>
<sequence length="917" mass="98192">MRLVERESHLRDLYQLYAESRAGRSQLALVSGAVAAGKSAVTHAFAERVAAEGAIVLSATASRTERAMCAGVAGQLLSSAVPYADDRLDAAAEALARVGDCARELADVAGLADEQAPRALTEAIFGLCERAPVVVVVDDVQHADVISLELLLYLLRRAMSRPVPLTVVLTEALGAEFAQPRFHAELRAHQHFRAIRLEPLSREGVADVLNDELEAKVARRFAAACHEVSGGNPLLVHALVEDLRQAVPADGELVPGEAYGRAVSACLHRTAPMVLRTARAMAVLGAHASPAVLAEVLEIDADSLGPAVDGLHELGLLSSGSFRHPVARTAVLLEQDDARLHLRAATVLHDHGTPATVVAEVIRSGRIEGKWTAPVLREAGAQALLANDVDAALAWLRAAERASVDEREQAAIKASLVRALWRRNPQAVRLYLPPLAGEAAQGRLSSRDAGALIGYLLWFGQAEQAAELLDGDAVRDADFLVTALGRAYPGLLGRVCRPATAALPGPIPLPFADAPSSMTGVFAPGAGDDALHAATQALQNTPLDDNNLPMLMTALTSLIHLHQLDVAARWGESLLKEAADRGAPTWQALFATLRAFVDLRRGRIADAERLGKMALTVLPPQGWGVAVGAPLATAIMAATAARRFDDAAAFLGIAVPDAMFETVGALHYLHARGRYHLAIDCPQAALADFERCGDLMLKWDLDLPVLVPWRVEAARAWAALGRAHQARDLVNEQLAALGENDDRIRGMCLRVLGSVAAPGEAVPLLMESVDLLTWADDAYELAASLEELGRAHETRGDLDRARELSRRARALTRETCLDAADAAPGLRVVAETLVERARADSPETFRRSQLTEAEMRVAVLAAQGHKNRQIAAELFITISTVEQHLTSVYRKLKANRRNDLGAALRRIHPGIWLGAAR</sequence>
<dbReference type="Gene3D" id="1.25.40.10">
    <property type="entry name" value="Tetratricopeptide repeat domain"/>
    <property type="match status" value="1"/>
</dbReference>
<dbReference type="Pfam" id="PF13191">
    <property type="entry name" value="AAA_16"/>
    <property type="match status" value="1"/>
</dbReference>
<gene>
    <name evidence="5" type="primary">pyrF1</name>
</gene>
<dbReference type="InterPro" id="IPR027417">
    <property type="entry name" value="P-loop_NTPase"/>
</dbReference>
<dbReference type="AlphaFoldDB" id="K7QVU5"/>
<reference evidence="5" key="1">
    <citation type="journal article" date="2012" name="Chem. Biol.">
        <title>Quartromicin biosynthesis: two alternative polyketide chains produced by one polyketide synthase assembly line.</title>
        <authorList>
            <person name="He H.Y."/>
            <person name="Pan H.X."/>
            <person name="Wu L.F."/>
            <person name="Zhang B.B."/>
            <person name="Chai H.B."/>
            <person name="Liu W."/>
            <person name="Tang G.L."/>
        </authorList>
    </citation>
    <scope>NUCLEOTIDE SEQUENCE</scope>
    <source>
        <strain evidence="5">NRRL 21084</strain>
    </source>
</reference>
<organism evidence="5">
    <name type="scientific">Streptomyces rugosporus</name>
    <dbReference type="NCBI Taxonomy" id="295838"/>
    <lineage>
        <taxon>Bacteria</taxon>
        <taxon>Bacillati</taxon>
        <taxon>Actinomycetota</taxon>
        <taxon>Actinomycetes</taxon>
        <taxon>Kitasatosporales</taxon>
        <taxon>Streptomycetaceae</taxon>
        <taxon>Streptomyces</taxon>
    </lineage>
</organism>
<evidence type="ECO:0000256" key="1">
    <source>
        <dbReference type="ARBA" id="ARBA00023015"/>
    </source>
</evidence>
<dbReference type="SUPFAM" id="SSF46894">
    <property type="entry name" value="C-terminal effector domain of the bipartite response regulators"/>
    <property type="match status" value="1"/>
</dbReference>
<dbReference type="SMART" id="SM00421">
    <property type="entry name" value="HTH_LUXR"/>
    <property type="match status" value="1"/>
</dbReference>
<dbReference type="CDD" id="cd06170">
    <property type="entry name" value="LuxR_C_like"/>
    <property type="match status" value="1"/>
</dbReference>
<dbReference type="GO" id="GO:0006355">
    <property type="term" value="P:regulation of DNA-templated transcription"/>
    <property type="evidence" value="ECO:0007669"/>
    <property type="project" value="InterPro"/>
</dbReference>
<dbReference type="SUPFAM" id="SSF52540">
    <property type="entry name" value="P-loop containing nucleoside triphosphate hydrolases"/>
    <property type="match status" value="1"/>
</dbReference>
<keyword evidence="2" id="KW-0238">DNA-binding</keyword>
<dbReference type="Pfam" id="PF00196">
    <property type="entry name" value="GerE"/>
    <property type="match status" value="1"/>
</dbReference>
<dbReference type="Gene3D" id="1.10.10.10">
    <property type="entry name" value="Winged helix-like DNA-binding domain superfamily/Winged helix DNA-binding domain"/>
    <property type="match status" value="1"/>
</dbReference>
<dbReference type="InterPro" id="IPR011990">
    <property type="entry name" value="TPR-like_helical_dom_sf"/>
</dbReference>
<evidence type="ECO:0000313" key="5">
    <source>
        <dbReference type="EMBL" id="AFV71293.1"/>
    </source>
</evidence>
<protein>
    <submittedName>
        <fullName evidence="5">PyrF1</fullName>
    </submittedName>
</protein>
<dbReference type="GO" id="GO:0003677">
    <property type="term" value="F:DNA binding"/>
    <property type="evidence" value="ECO:0007669"/>
    <property type="project" value="UniProtKB-KW"/>
</dbReference>
<feature type="domain" description="HTH luxR-type" evidence="4">
    <location>
        <begin position="843"/>
        <end position="908"/>
    </location>
</feature>
<evidence type="ECO:0000256" key="2">
    <source>
        <dbReference type="ARBA" id="ARBA00023125"/>
    </source>
</evidence>
<accession>K7QVU5</accession>
<reference evidence="5" key="2">
    <citation type="journal article" date="2012" name="J. Am. Chem. Soc.">
        <title>Insights into pyrroindomycin biosynthesis reveal a uniform paradigm for tetramate/tetronate formation.</title>
        <authorList>
            <person name="Wu Q."/>
            <person name="Wu Z."/>
            <person name="Qu X."/>
            <person name="Liu W."/>
        </authorList>
    </citation>
    <scope>NUCLEOTIDE SEQUENCE</scope>
    <source>
        <strain evidence="5">NRRL 21084</strain>
    </source>
</reference>
<evidence type="ECO:0000256" key="3">
    <source>
        <dbReference type="ARBA" id="ARBA00023163"/>
    </source>
</evidence>
<dbReference type="PROSITE" id="PS50043">
    <property type="entry name" value="HTH_LUXR_2"/>
    <property type="match status" value="1"/>
</dbReference>
<dbReference type="InterPro" id="IPR016032">
    <property type="entry name" value="Sig_transdc_resp-reg_C-effctor"/>
</dbReference>
<dbReference type="PRINTS" id="PR00038">
    <property type="entry name" value="HTHLUXR"/>
</dbReference>
<name>K7QVU5_STRRG</name>
<proteinExistence type="predicted"/>